<reference evidence="2" key="2">
    <citation type="journal article" date="2011" name="Microb. Ecol.">
        <title>Taxonomic and Functional Metagenomic Profiling of the Microbial Community in the Anoxic Sediment of a Sub-saline Shallow Lake (Laguna de Carrizo, Central Spain).</title>
        <authorList>
            <person name="Ferrer M."/>
            <person name="Guazzaroni M.E."/>
            <person name="Richter M."/>
            <person name="Garcia-Salamanca A."/>
            <person name="Yarza P."/>
            <person name="Suarez-Suarez A."/>
            <person name="Solano J."/>
            <person name="Alcaide M."/>
            <person name="van Dillewijn P."/>
            <person name="Molina-Henares M.A."/>
            <person name="Lopez-Cortes N."/>
            <person name="Al-Ramahi Y."/>
            <person name="Guerrero C."/>
            <person name="Acosta A."/>
            <person name="de Eugenio L.I."/>
            <person name="Martinez V."/>
            <person name="Marques S."/>
            <person name="Rojo F."/>
            <person name="Santero E."/>
            <person name="Genilloud O."/>
            <person name="Perez-Perez J."/>
            <person name="Rossello-Mora R."/>
            <person name="Ramos J.L."/>
        </authorList>
    </citation>
    <scope>NUCLEOTIDE SEQUENCE</scope>
</reference>
<dbReference type="Gene3D" id="1.10.10.10">
    <property type="entry name" value="Winged helix-like DNA-binding domain superfamily/Winged helix DNA-binding domain"/>
    <property type="match status" value="1"/>
</dbReference>
<gene>
    <name evidence="2" type="ORF">LDC_2520</name>
</gene>
<dbReference type="AlphaFoldDB" id="D9PLU4"/>
<dbReference type="EMBL" id="ADZX01000767">
    <property type="protein sequence ID" value="EFK95466.1"/>
    <property type="molecule type" value="Genomic_DNA"/>
</dbReference>
<name>D9PLU4_9ZZZZ</name>
<sequence>MERTYVYKVLLKLNDENLISTTTKNGIKYFFISDLEILKKYVKQKQNIYKKMEDNYQNIETELLQFHQEYKSNIPKITIFDNIDGLKNIYEDLYNYVQEKRFLSVKLFASNTFESS</sequence>
<proteinExistence type="predicted"/>
<protein>
    <submittedName>
        <fullName evidence="2">Uncharacterized protein</fullName>
    </submittedName>
</protein>
<evidence type="ECO:0000256" key="1">
    <source>
        <dbReference type="SAM" id="Coils"/>
    </source>
</evidence>
<feature type="coiled-coil region" evidence="1">
    <location>
        <begin position="35"/>
        <end position="69"/>
    </location>
</feature>
<organism evidence="2">
    <name type="scientific">sediment metagenome</name>
    <dbReference type="NCBI Taxonomy" id="749907"/>
    <lineage>
        <taxon>unclassified sequences</taxon>
        <taxon>metagenomes</taxon>
        <taxon>ecological metagenomes</taxon>
    </lineage>
</organism>
<comment type="caution">
    <text evidence="2">The sequence shown here is derived from an EMBL/GenBank/DDBJ whole genome shotgun (WGS) entry which is preliminary data.</text>
</comment>
<accession>D9PLU4</accession>
<reference evidence="2" key="1">
    <citation type="submission" date="2010-07" db="EMBL/GenBank/DDBJ databases">
        <authorList>
            <consortium name="CONSOLIDER consortium CSD2007-00005"/>
            <person name="Guazzaroni M.-E."/>
            <person name="Richter M."/>
            <person name="Garcia-Salamanca A."/>
            <person name="Yarza P."/>
            <person name="Ferrer M."/>
        </authorList>
    </citation>
    <scope>NUCLEOTIDE SEQUENCE</scope>
</reference>
<dbReference type="InterPro" id="IPR036388">
    <property type="entry name" value="WH-like_DNA-bd_sf"/>
</dbReference>
<keyword evidence="1" id="KW-0175">Coiled coil</keyword>
<evidence type="ECO:0000313" key="2">
    <source>
        <dbReference type="EMBL" id="EFK95466.1"/>
    </source>
</evidence>